<keyword evidence="2" id="KW-1185">Reference proteome</keyword>
<comment type="caution">
    <text evidence="1">The sequence shown here is derived from an EMBL/GenBank/DDBJ whole genome shotgun (WGS) entry which is preliminary data.</text>
</comment>
<accession>A0ACA9PJ41</accession>
<protein>
    <submittedName>
        <fullName evidence="1">35226_t:CDS:1</fullName>
    </submittedName>
</protein>
<dbReference type="EMBL" id="CAJVQC010021345">
    <property type="protein sequence ID" value="CAG8712969.1"/>
    <property type="molecule type" value="Genomic_DNA"/>
</dbReference>
<evidence type="ECO:0000313" key="1">
    <source>
        <dbReference type="EMBL" id="CAG8712969.1"/>
    </source>
</evidence>
<reference evidence="1" key="1">
    <citation type="submission" date="2021-06" db="EMBL/GenBank/DDBJ databases">
        <authorList>
            <person name="Kallberg Y."/>
            <person name="Tangrot J."/>
            <person name="Rosling A."/>
        </authorList>
    </citation>
    <scope>NUCLEOTIDE SEQUENCE</scope>
    <source>
        <strain evidence="1">MA461A</strain>
    </source>
</reference>
<feature type="non-terminal residue" evidence="1">
    <location>
        <position position="167"/>
    </location>
</feature>
<evidence type="ECO:0000313" key="2">
    <source>
        <dbReference type="Proteomes" id="UP000789920"/>
    </source>
</evidence>
<dbReference type="Proteomes" id="UP000789920">
    <property type="component" value="Unassembled WGS sequence"/>
</dbReference>
<sequence>MRLPDFLSKWGILFQRLSGRYRRQNYLLPPEFGPSSNTETLGEILERTPSQDLQREEMMETNGQKQYIRDMGLLESALHRPQWMFYYSEAQSISLLFKMAAALGESIIKNHAFLDGNKRAGHLAISMFLAINSYDLDADDESTEKIMIGVATGDVNIDILESWIASN</sequence>
<proteinExistence type="predicted"/>
<organism evidence="1 2">
    <name type="scientific">Racocetra persica</name>
    <dbReference type="NCBI Taxonomy" id="160502"/>
    <lineage>
        <taxon>Eukaryota</taxon>
        <taxon>Fungi</taxon>
        <taxon>Fungi incertae sedis</taxon>
        <taxon>Mucoromycota</taxon>
        <taxon>Glomeromycotina</taxon>
        <taxon>Glomeromycetes</taxon>
        <taxon>Diversisporales</taxon>
        <taxon>Gigasporaceae</taxon>
        <taxon>Racocetra</taxon>
    </lineage>
</organism>
<name>A0ACA9PJ41_9GLOM</name>
<gene>
    <name evidence="1" type="ORF">RPERSI_LOCUS10678</name>
</gene>